<dbReference type="Proteomes" id="UP000004226">
    <property type="component" value="Unassembled WGS sequence"/>
</dbReference>
<dbReference type="RefSeq" id="WP_006807715.1">
    <property type="nucleotide sequence ID" value="NZ_ADAD01000140.1"/>
</dbReference>
<sequence length="167" mass="18884">MKLKKNDISDRVVQRLTNYLSILKEVRKYEEGINSIELSKIMDTTSAQVRKDLSTFGEFGVRGKGYDIEKLIEIIEEILGINKVNDVIIVGHGKMGEMITSNSKVLGKGFKIVGVFDKDKKKIGEKIPDLKMEIKKCGRSRRFYKKFFGSGRDSYIGSCKRSGSDCC</sequence>
<dbReference type="AlphaFoldDB" id="D0GMJ8"/>
<feature type="domain" description="Rex DNA-binding C-terminal" evidence="1">
    <location>
        <begin position="7"/>
        <end position="54"/>
    </location>
</feature>
<dbReference type="Pfam" id="PF06971">
    <property type="entry name" value="Put_DNA-bind_N"/>
    <property type="match status" value="1"/>
</dbReference>
<dbReference type="InterPro" id="IPR036388">
    <property type="entry name" value="WH-like_DNA-bd_sf"/>
</dbReference>
<evidence type="ECO:0000313" key="2">
    <source>
        <dbReference type="EMBL" id="EEY34684.1"/>
    </source>
</evidence>
<dbReference type="GO" id="GO:0045892">
    <property type="term" value="P:negative regulation of DNA-templated transcription"/>
    <property type="evidence" value="ECO:0007669"/>
    <property type="project" value="InterPro"/>
</dbReference>
<protein>
    <submittedName>
        <fullName evidence="2">Putative DNA-binding protein domain protein</fullName>
    </submittedName>
</protein>
<name>D0GMJ8_9FUSO</name>
<proteinExistence type="predicted"/>
<dbReference type="NCBIfam" id="NF003995">
    <property type="entry name" value="PRK05472.2-4"/>
    <property type="match status" value="1"/>
</dbReference>
<dbReference type="InterPro" id="IPR022876">
    <property type="entry name" value="Tscrpt_rep_Rex"/>
</dbReference>
<comment type="caution">
    <text evidence="2">The sequence shown here is derived from an EMBL/GenBank/DDBJ whole genome shotgun (WGS) entry which is preliminary data.</text>
</comment>
<dbReference type="InterPro" id="IPR036390">
    <property type="entry name" value="WH_DNA-bd_sf"/>
</dbReference>
<dbReference type="InterPro" id="IPR009718">
    <property type="entry name" value="Rex_DNA-bd_C_dom"/>
</dbReference>
<accession>D0GMJ8</accession>
<keyword evidence="2" id="KW-0238">DNA-binding</keyword>
<dbReference type="Gene3D" id="1.10.10.10">
    <property type="entry name" value="Winged helix-like DNA-binding domain superfamily/Winged helix DNA-binding domain"/>
    <property type="match status" value="1"/>
</dbReference>
<keyword evidence="3" id="KW-1185">Reference proteome</keyword>
<dbReference type="Gene3D" id="3.40.50.720">
    <property type="entry name" value="NAD(P)-binding Rossmann-like Domain"/>
    <property type="match status" value="1"/>
</dbReference>
<dbReference type="PANTHER" id="PTHR35786:SF1">
    <property type="entry name" value="REDOX-SENSING TRANSCRIPTIONAL REPRESSOR REX 1"/>
    <property type="match status" value="1"/>
</dbReference>
<dbReference type="eggNOG" id="COG2344">
    <property type="taxonomic scope" value="Bacteria"/>
</dbReference>
<dbReference type="SUPFAM" id="SSF46785">
    <property type="entry name" value="Winged helix' DNA-binding domain"/>
    <property type="match status" value="1"/>
</dbReference>
<evidence type="ECO:0000313" key="3">
    <source>
        <dbReference type="Proteomes" id="UP000004226"/>
    </source>
</evidence>
<gene>
    <name evidence="2" type="primary">rex</name>
    <name evidence="2" type="ORF">HMPREF0554_0693</name>
</gene>
<dbReference type="PANTHER" id="PTHR35786">
    <property type="entry name" value="REDOX-SENSING TRANSCRIPTIONAL REPRESSOR REX"/>
    <property type="match status" value="1"/>
</dbReference>
<evidence type="ECO:0000259" key="1">
    <source>
        <dbReference type="Pfam" id="PF06971"/>
    </source>
</evidence>
<dbReference type="GO" id="GO:0003677">
    <property type="term" value="F:DNA binding"/>
    <property type="evidence" value="ECO:0007669"/>
    <property type="project" value="UniProtKB-KW"/>
</dbReference>
<organism evidence="2 3">
    <name type="scientific">Pseudoleptotrichia goodfellowii F0264</name>
    <dbReference type="NCBI Taxonomy" id="596323"/>
    <lineage>
        <taxon>Bacteria</taxon>
        <taxon>Fusobacteriati</taxon>
        <taxon>Fusobacteriota</taxon>
        <taxon>Fusobacteriia</taxon>
        <taxon>Fusobacteriales</taxon>
        <taxon>Leptotrichiaceae</taxon>
        <taxon>Pseudoleptotrichia</taxon>
    </lineage>
</organism>
<dbReference type="EMBL" id="ADAD01000140">
    <property type="protein sequence ID" value="EEY34684.1"/>
    <property type="molecule type" value="Genomic_DNA"/>
</dbReference>
<reference evidence="2 3" key="1">
    <citation type="submission" date="2009-10" db="EMBL/GenBank/DDBJ databases">
        <authorList>
            <person name="Harkins D.M."/>
            <person name="Madupu R."/>
            <person name="Durkin A.S."/>
            <person name="Torralba M."/>
            <person name="Methe B."/>
            <person name="Sutton G.G."/>
            <person name="Strausberg R.L."/>
            <person name="Nelson K.E."/>
        </authorList>
    </citation>
    <scope>NUCLEOTIDE SEQUENCE [LARGE SCALE GENOMIC DNA]</scope>
    <source>
        <strain evidence="2 3">F0264</strain>
    </source>
</reference>
<dbReference type="GO" id="GO:0051775">
    <property type="term" value="P:response to redox state"/>
    <property type="evidence" value="ECO:0007669"/>
    <property type="project" value="InterPro"/>
</dbReference>